<dbReference type="Gene3D" id="3.90.470.10">
    <property type="entry name" value="Ribosomal protein L22/L17"/>
    <property type="match status" value="1"/>
</dbReference>
<evidence type="ECO:0000256" key="2">
    <source>
        <dbReference type="ARBA" id="ARBA00022980"/>
    </source>
</evidence>
<comment type="caution">
    <text evidence="5">The sequence shown here is derived from an EMBL/GenBank/DDBJ whole genome shotgun (WGS) entry which is preliminary data.</text>
</comment>
<dbReference type="InterPro" id="IPR047867">
    <property type="entry name" value="Ribosomal_uL22_bac/org-type"/>
</dbReference>
<reference evidence="5" key="1">
    <citation type="submission" date="2020-05" db="EMBL/GenBank/DDBJ databases">
        <title>Phylogenomic resolution of chytrid fungi.</title>
        <authorList>
            <person name="Stajich J.E."/>
            <person name="Amses K."/>
            <person name="Simmons R."/>
            <person name="Seto K."/>
            <person name="Myers J."/>
            <person name="Bonds A."/>
            <person name="Quandt C.A."/>
            <person name="Barry K."/>
            <person name="Liu P."/>
            <person name="Grigoriev I."/>
            <person name="Longcore J.E."/>
            <person name="James T.Y."/>
        </authorList>
    </citation>
    <scope>NUCLEOTIDE SEQUENCE</scope>
    <source>
        <strain evidence="5">PLAUS21</strain>
    </source>
</reference>
<accession>A0AAD5UKF4</accession>
<dbReference type="GO" id="GO:0006412">
    <property type="term" value="P:translation"/>
    <property type="evidence" value="ECO:0007669"/>
    <property type="project" value="InterPro"/>
</dbReference>
<keyword evidence="2 4" id="KW-0689">Ribosomal protein</keyword>
<evidence type="ECO:0000313" key="5">
    <source>
        <dbReference type="EMBL" id="KAJ3260494.1"/>
    </source>
</evidence>
<dbReference type="Pfam" id="PF00237">
    <property type="entry name" value="Ribosomal_L22"/>
    <property type="match status" value="1"/>
</dbReference>
<keyword evidence="6" id="KW-1185">Reference proteome</keyword>
<sequence>MLWKYFRIPRRFNTTGTSSLFDAAISEAKPLKSSKPIPTFTTGNMRTSPQKLNHLARLIRNMTLDEAEAQMRNVLKKRGLNVAQMIKRVGHVLNHNYNQDKKEYYIKRAWVGKGAFLKRLRIMGRGRHGVMHRPHAHLKIQIEKIKPKSDIDELLKKFKKDLFIQVQDTKPVYPIHPVWSSKPWKYVTSDKWVDPKNALIRRRD</sequence>
<evidence type="ECO:0000313" key="6">
    <source>
        <dbReference type="Proteomes" id="UP001210925"/>
    </source>
</evidence>
<dbReference type="PANTHER" id="PTHR13501:SF8">
    <property type="entry name" value="LARGE RIBOSOMAL SUBUNIT PROTEIN UL22M"/>
    <property type="match status" value="1"/>
</dbReference>
<dbReference type="InterPro" id="IPR001063">
    <property type="entry name" value="Ribosomal_uL22"/>
</dbReference>
<dbReference type="GO" id="GO:0003735">
    <property type="term" value="F:structural constituent of ribosome"/>
    <property type="evidence" value="ECO:0007669"/>
    <property type="project" value="InterPro"/>
</dbReference>
<dbReference type="Proteomes" id="UP001210925">
    <property type="component" value="Unassembled WGS sequence"/>
</dbReference>
<dbReference type="GO" id="GO:0005762">
    <property type="term" value="C:mitochondrial large ribosomal subunit"/>
    <property type="evidence" value="ECO:0007669"/>
    <property type="project" value="TreeGrafter"/>
</dbReference>
<proteinExistence type="inferred from homology"/>
<dbReference type="AlphaFoldDB" id="A0AAD5UKF4"/>
<dbReference type="EMBL" id="JADGKB010000011">
    <property type="protein sequence ID" value="KAJ3260494.1"/>
    <property type="molecule type" value="Genomic_DNA"/>
</dbReference>
<name>A0AAD5UKF4_9FUNG</name>
<evidence type="ECO:0000256" key="1">
    <source>
        <dbReference type="ARBA" id="ARBA00009451"/>
    </source>
</evidence>
<protein>
    <submittedName>
        <fullName evidence="5">54S ribosomal protein L22, mitochondrial</fullName>
    </submittedName>
</protein>
<comment type="similarity">
    <text evidence="1 4">Belongs to the universal ribosomal protein uL22 family.</text>
</comment>
<dbReference type="PANTHER" id="PTHR13501">
    <property type="entry name" value="CHLOROPLAST 50S RIBOSOMAL PROTEIN L22-RELATED"/>
    <property type="match status" value="1"/>
</dbReference>
<dbReference type="InterPro" id="IPR036394">
    <property type="entry name" value="Ribosomal_uL22_sf"/>
</dbReference>
<evidence type="ECO:0000256" key="4">
    <source>
        <dbReference type="RuleBase" id="RU004005"/>
    </source>
</evidence>
<keyword evidence="3 4" id="KW-0687">Ribonucleoprotein</keyword>
<organism evidence="5 6">
    <name type="scientific">Boothiomyces macroporosus</name>
    <dbReference type="NCBI Taxonomy" id="261099"/>
    <lineage>
        <taxon>Eukaryota</taxon>
        <taxon>Fungi</taxon>
        <taxon>Fungi incertae sedis</taxon>
        <taxon>Chytridiomycota</taxon>
        <taxon>Chytridiomycota incertae sedis</taxon>
        <taxon>Chytridiomycetes</taxon>
        <taxon>Rhizophydiales</taxon>
        <taxon>Terramycetaceae</taxon>
        <taxon>Boothiomyces</taxon>
    </lineage>
</organism>
<dbReference type="SUPFAM" id="SSF54843">
    <property type="entry name" value="Ribosomal protein L22"/>
    <property type="match status" value="1"/>
</dbReference>
<gene>
    <name evidence="5" type="primary">MRPL22</name>
    <name evidence="5" type="ORF">HK103_000636</name>
</gene>
<evidence type="ECO:0000256" key="3">
    <source>
        <dbReference type="ARBA" id="ARBA00023274"/>
    </source>
</evidence>